<dbReference type="SMART" id="SM00490">
    <property type="entry name" value="HELICc"/>
    <property type="match status" value="1"/>
</dbReference>
<dbReference type="GO" id="GO:0004386">
    <property type="term" value="F:helicase activity"/>
    <property type="evidence" value="ECO:0007669"/>
    <property type="project" value="UniProtKB-KW"/>
</dbReference>
<dbReference type="InterPro" id="IPR012961">
    <property type="entry name" value="Ski2/MTR4_C"/>
</dbReference>
<keyword evidence="3" id="KW-0347">Helicase</keyword>
<reference evidence="7" key="1">
    <citation type="journal article" date="2020" name="Nature">
        <title>Giant virus diversity and host interactions through global metagenomics.</title>
        <authorList>
            <person name="Schulz F."/>
            <person name="Roux S."/>
            <person name="Paez-Espino D."/>
            <person name="Jungbluth S."/>
            <person name="Walsh D.A."/>
            <person name="Denef V.J."/>
            <person name="McMahon K.D."/>
            <person name="Konstantinidis K.T."/>
            <person name="Eloe-Fadrosh E.A."/>
            <person name="Kyrpides N.C."/>
            <person name="Woyke T."/>
        </authorList>
    </citation>
    <scope>NUCLEOTIDE SEQUENCE</scope>
    <source>
        <strain evidence="7">GVMAG-M-3300009151-50</strain>
    </source>
</reference>
<feature type="domain" description="Helicase C-terminal" evidence="6">
    <location>
        <begin position="302"/>
        <end position="465"/>
    </location>
</feature>
<dbReference type="GO" id="GO:0005524">
    <property type="term" value="F:ATP binding"/>
    <property type="evidence" value="ECO:0007669"/>
    <property type="project" value="UniProtKB-KW"/>
</dbReference>
<evidence type="ECO:0000256" key="4">
    <source>
        <dbReference type="ARBA" id="ARBA00022840"/>
    </source>
</evidence>
<evidence type="ECO:0000256" key="1">
    <source>
        <dbReference type="ARBA" id="ARBA00022741"/>
    </source>
</evidence>
<dbReference type="PANTHER" id="PTHR12131:SF1">
    <property type="entry name" value="ATP-DEPENDENT RNA HELICASE SUPV3L1, MITOCHONDRIAL-RELATED"/>
    <property type="match status" value="1"/>
</dbReference>
<dbReference type="PROSITE" id="PS51194">
    <property type="entry name" value="HELICASE_CTER"/>
    <property type="match status" value="1"/>
</dbReference>
<dbReference type="Gene3D" id="1.10.3380.30">
    <property type="match status" value="1"/>
</dbReference>
<accession>A0A6C0EP45</accession>
<dbReference type="AlphaFoldDB" id="A0A6C0EP45"/>
<dbReference type="SUPFAM" id="SSF52540">
    <property type="entry name" value="P-loop containing nucleoside triphosphate hydrolases"/>
    <property type="match status" value="1"/>
</dbReference>
<dbReference type="PANTHER" id="PTHR12131">
    <property type="entry name" value="ATP-DEPENDENT RNA AND DNA HELICASE"/>
    <property type="match status" value="1"/>
</dbReference>
<protein>
    <recommendedName>
        <fullName evidence="8">DEAD/DEAH box helicase</fullName>
    </recommendedName>
</protein>
<proteinExistence type="predicted"/>
<dbReference type="EMBL" id="MN738914">
    <property type="protein sequence ID" value="QHT30974.1"/>
    <property type="molecule type" value="Genomic_DNA"/>
</dbReference>
<evidence type="ECO:0000259" key="5">
    <source>
        <dbReference type="PROSITE" id="PS51192"/>
    </source>
</evidence>
<evidence type="ECO:0000256" key="2">
    <source>
        <dbReference type="ARBA" id="ARBA00022801"/>
    </source>
</evidence>
<dbReference type="InterPro" id="IPR027417">
    <property type="entry name" value="P-loop_NTPase"/>
</dbReference>
<evidence type="ECO:0000259" key="6">
    <source>
        <dbReference type="PROSITE" id="PS51194"/>
    </source>
</evidence>
<keyword evidence="1" id="KW-0547">Nucleotide-binding</keyword>
<dbReference type="InterPro" id="IPR001650">
    <property type="entry name" value="Helicase_C-like"/>
</dbReference>
<dbReference type="InterPro" id="IPR050699">
    <property type="entry name" value="RNA-DNA_Helicase"/>
</dbReference>
<dbReference type="GO" id="GO:0055087">
    <property type="term" value="C:Ski complex"/>
    <property type="evidence" value="ECO:0007669"/>
    <property type="project" value="TreeGrafter"/>
</dbReference>
<dbReference type="InterPro" id="IPR011545">
    <property type="entry name" value="DEAD/DEAH_box_helicase_dom"/>
</dbReference>
<evidence type="ECO:0000256" key="3">
    <source>
        <dbReference type="ARBA" id="ARBA00022806"/>
    </source>
</evidence>
<dbReference type="Pfam" id="PF00271">
    <property type="entry name" value="Helicase_C"/>
    <property type="match status" value="1"/>
</dbReference>
<dbReference type="PROSITE" id="PS51192">
    <property type="entry name" value="HELICASE_ATP_BIND_1"/>
    <property type="match status" value="1"/>
</dbReference>
<dbReference type="Pfam" id="PF08148">
    <property type="entry name" value="DSHCT"/>
    <property type="match status" value="1"/>
</dbReference>
<keyword evidence="2" id="KW-0378">Hydrolase</keyword>
<organism evidence="7">
    <name type="scientific">viral metagenome</name>
    <dbReference type="NCBI Taxonomy" id="1070528"/>
    <lineage>
        <taxon>unclassified sequences</taxon>
        <taxon>metagenomes</taxon>
        <taxon>organismal metagenomes</taxon>
    </lineage>
</organism>
<keyword evidence="4" id="KW-0067">ATP-binding</keyword>
<dbReference type="CDD" id="cd18795">
    <property type="entry name" value="SF2_C_Ski2"/>
    <property type="match status" value="1"/>
</dbReference>
<sequence length="770" mass="89161">MLNIVDIHSKAPEVESPFKFPLDPFQKHAIYAISKNENVLVTAKTGSGKTLVGEYQIHHSLAKGKRVFYTTPIKSLSNQKFHDLKEMFPSVGIMTGDIKFCPQADIVIMTTEILRNLLFKQGTATECVGITANLSLENLDAVVFDEVHYINDPDRGKVWEECLTLLPPQVNLVLLSATIENPEKFAGWLGDIKQKPIHVISTEYRIVPLVHQLPNKAVILDSKDVFNRKAYIEWYNKYYEQEKEDRLHRERVSARQAGEDVVKKTQHSTSFVDRMNKLIIEMELPALFFVFSRKLCVELANKVTDQLIDSSEAASVRHIVSFHLHRYPYLEKSQQYHDLFALLQKGVAYHHSGVLPILKEIVEILFARGFIKVLFATETFAVGINMPTKTVVFTSYRKYDDKTENHRMLTTSEYIQMAGRAGRRGKDDKGIVIYLPMRDPESPVTIHTMMTGKKAVINSQMDFHYSYILAAIQSGRNIIGDTYWASEMCDDIRVIKNKILEKRKEIIDMDENTVEELEKYTELKQLFDNSVNAERKKWQAEIGRWNNTHFGPKWEKAMKSFKKTSQVLKEIEFMTECIYKLSYFEEKINLRKNTLLANGFLDEDDELTTRGVLASEIHEGHPLLMAYIYDTRMIHNKSANEIVECLSIFLEDVRTDEYIQKTQFHDMMNTYVSHIIESELLKSDLSYWKLTSYWVEVVQRWMNGDDFVCEQLGIEQGNFVRAMLKLSNIIDEWNNLATISQDVEMLEKMKEVKGLIVRGFVIPDSLYLRI</sequence>
<dbReference type="GO" id="GO:0070478">
    <property type="term" value="P:nuclear-transcribed mRNA catabolic process, 3'-5' exonucleolytic nonsense-mediated decay"/>
    <property type="evidence" value="ECO:0007669"/>
    <property type="project" value="TreeGrafter"/>
</dbReference>
<dbReference type="Pfam" id="PF00270">
    <property type="entry name" value="DEAD"/>
    <property type="match status" value="1"/>
</dbReference>
<evidence type="ECO:0000313" key="7">
    <source>
        <dbReference type="EMBL" id="QHT30974.1"/>
    </source>
</evidence>
<dbReference type="Gene3D" id="3.40.50.300">
    <property type="entry name" value="P-loop containing nucleotide triphosphate hydrolases"/>
    <property type="match status" value="2"/>
</dbReference>
<dbReference type="InterPro" id="IPR014001">
    <property type="entry name" value="Helicase_ATP-bd"/>
</dbReference>
<dbReference type="SMART" id="SM00487">
    <property type="entry name" value="DEXDc"/>
    <property type="match status" value="1"/>
</dbReference>
<feature type="domain" description="Helicase ATP-binding" evidence="5">
    <location>
        <begin position="30"/>
        <end position="197"/>
    </location>
</feature>
<name>A0A6C0EP45_9ZZZZ</name>
<dbReference type="GO" id="GO:0003676">
    <property type="term" value="F:nucleic acid binding"/>
    <property type="evidence" value="ECO:0007669"/>
    <property type="project" value="InterPro"/>
</dbReference>
<evidence type="ECO:0008006" key="8">
    <source>
        <dbReference type="Google" id="ProtNLM"/>
    </source>
</evidence>
<dbReference type="SMART" id="SM01142">
    <property type="entry name" value="DSHCT"/>
    <property type="match status" value="1"/>
</dbReference>
<dbReference type="GO" id="GO:0016787">
    <property type="term" value="F:hydrolase activity"/>
    <property type="evidence" value="ECO:0007669"/>
    <property type="project" value="UniProtKB-KW"/>
</dbReference>